<organism evidence="13 14">
    <name type="scientific">Actinomadura craniellae</name>
    <dbReference type="NCBI Taxonomy" id="2231787"/>
    <lineage>
        <taxon>Bacteria</taxon>
        <taxon>Bacillati</taxon>
        <taxon>Actinomycetota</taxon>
        <taxon>Actinomycetes</taxon>
        <taxon>Streptosporangiales</taxon>
        <taxon>Thermomonosporaceae</taxon>
        <taxon>Actinomadura</taxon>
    </lineage>
</organism>
<accession>A0A365H8I8</accession>
<dbReference type="CDD" id="cd00161">
    <property type="entry name" value="beta-trefoil_Ricin-like"/>
    <property type="match status" value="1"/>
</dbReference>
<dbReference type="SUPFAM" id="SSF50370">
    <property type="entry name" value="Ricin B-like lectins"/>
    <property type="match status" value="1"/>
</dbReference>
<dbReference type="InterPro" id="IPR012334">
    <property type="entry name" value="Pectin_lyas_fold"/>
</dbReference>
<feature type="region of interest" description="Disordered" evidence="10">
    <location>
        <begin position="166"/>
        <end position="194"/>
    </location>
</feature>
<evidence type="ECO:0000313" key="14">
    <source>
        <dbReference type="Proteomes" id="UP000251891"/>
    </source>
</evidence>
<dbReference type="PANTHER" id="PTHR33407:SF9">
    <property type="entry name" value="PECTATE LYASE F-RELATED"/>
    <property type="match status" value="1"/>
</dbReference>
<evidence type="ECO:0000256" key="6">
    <source>
        <dbReference type="ARBA" id="ARBA00022525"/>
    </source>
</evidence>
<evidence type="ECO:0000256" key="10">
    <source>
        <dbReference type="SAM" id="MobiDB-lite"/>
    </source>
</evidence>
<dbReference type="SMART" id="SM00458">
    <property type="entry name" value="RICIN"/>
    <property type="match status" value="1"/>
</dbReference>
<dbReference type="GO" id="GO:0045490">
    <property type="term" value="P:pectin catabolic process"/>
    <property type="evidence" value="ECO:0007669"/>
    <property type="project" value="TreeGrafter"/>
</dbReference>
<keyword evidence="9 13" id="KW-0456">Lyase</keyword>
<keyword evidence="6" id="KW-0964">Secreted</keyword>
<dbReference type="PANTHER" id="PTHR33407">
    <property type="entry name" value="PECTATE LYASE F-RELATED"/>
    <property type="match status" value="1"/>
</dbReference>
<evidence type="ECO:0000256" key="8">
    <source>
        <dbReference type="ARBA" id="ARBA00022837"/>
    </source>
</evidence>
<comment type="similarity">
    <text evidence="4">Belongs to the polysaccharide lyase 3 family.</text>
</comment>
<dbReference type="InterPro" id="IPR011050">
    <property type="entry name" value="Pectin_lyase_fold/virulence"/>
</dbReference>
<feature type="domain" description="Ricin B lectin" evidence="12">
    <location>
        <begin position="32"/>
        <end position="168"/>
    </location>
</feature>
<comment type="cofactor">
    <cofactor evidence="2">
        <name>Ca(2+)</name>
        <dbReference type="ChEBI" id="CHEBI:29108"/>
    </cofactor>
</comment>
<dbReference type="SUPFAM" id="SSF51126">
    <property type="entry name" value="Pectin lyase-like"/>
    <property type="match status" value="1"/>
</dbReference>
<gene>
    <name evidence="13" type="ORF">DPM19_11890</name>
</gene>
<dbReference type="RefSeq" id="WP_111866177.1">
    <property type="nucleotide sequence ID" value="NZ_QLYX01000004.1"/>
</dbReference>
<evidence type="ECO:0000256" key="2">
    <source>
        <dbReference type="ARBA" id="ARBA00001913"/>
    </source>
</evidence>
<keyword evidence="8" id="KW-0106">Calcium</keyword>
<feature type="signal peptide" evidence="11">
    <location>
        <begin position="1"/>
        <end position="22"/>
    </location>
</feature>
<dbReference type="EC" id="4.2.2.2" evidence="5"/>
<dbReference type="Gene3D" id="2.160.20.10">
    <property type="entry name" value="Single-stranded right-handed beta-helix, Pectin lyase-like"/>
    <property type="match status" value="1"/>
</dbReference>
<evidence type="ECO:0000256" key="3">
    <source>
        <dbReference type="ARBA" id="ARBA00004613"/>
    </source>
</evidence>
<evidence type="ECO:0000259" key="12">
    <source>
        <dbReference type="SMART" id="SM00458"/>
    </source>
</evidence>
<comment type="catalytic activity">
    <reaction evidence="1">
        <text>Eliminative cleavage of (1-&gt;4)-alpha-D-galacturonan to give oligosaccharides with 4-deoxy-alpha-D-galact-4-enuronosyl groups at their non-reducing ends.</text>
        <dbReference type="EC" id="4.2.2.2"/>
    </reaction>
</comment>
<dbReference type="AlphaFoldDB" id="A0A365H8I8"/>
<feature type="chain" id="PRO_5016561402" description="pectate lyase" evidence="11">
    <location>
        <begin position="23"/>
        <end position="415"/>
    </location>
</feature>
<reference evidence="13 14" key="1">
    <citation type="submission" date="2018-06" db="EMBL/GenBank/DDBJ databases">
        <title>Actinomadura craniellae sp. nov. isolated from marine sponge Craniella sp.</title>
        <authorList>
            <person name="Li L."/>
            <person name="Xu Q.H."/>
            <person name="Lin H.W."/>
            <person name="Lu Y.H."/>
        </authorList>
    </citation>
    <scope>NUCLEOTIDE SEQUENCE [LARGE SCALE GENOMIC DNA]</scope>
    <source>
        <strain evidence="13 14">LHW63021</strain>
    </source>
</reference>
<proteinExistence type="inferred from homology"/>
<evidence type="ECO:0000256" key="9">
    <source>
        <dbReference type="ARBA" id="ARBA00023239"/>
    </source>
</evidence>
<evidence type="ECO:0000256" key="5">
    <source>
        <dbReference type="ARBA" id="ARBA00012272"/>
    </source>
</evidence>
<dbReference type="Pfam" id="PF03211">
    <property type="entry name" value="Pectate_lyase"/>
    <property type="match status" value="1"/>
</dbReference>
<dbReference type="Proteomes" id="UP000251891">
    <property type="component" value="Unassembled WGS sequence"/>
</dbReference>
<evidence type="ECO:0000256" key="7">
    <source>
        <dbReference type="ARBA" id="ARBA00022729"/>
    </source>
</evidence>
<comment type="caution">
    <text evidence="13">The sequence shown here is derived from an EMBL/GenBank/DDBJ whole genome shotgun (WGS) entry which is preliminary data.</text>
</comment>
<keyword evidence="14" id="KW-1185">Reference proteome</keyword>
<evidence type="ECO:0000256" key="4">
    <source>
        <dbReference type="ARBA" id="ARBA00006463"/>
    </source>
</evidence>
<dbReference type="PROSITE" id="PS50231">
    <property type="entry name" value="RICIN_B_LECTIN"/>
    <property type="match status" value="1"/>
</dbReference>
<comment type="subcellular location">
    <subcellularLocation>
        <location evidence="3">Secreted</location>
    </subcellularLocation>
</comment>
<dbReference type="Gene3D" id="2.80.10.50">
    <property type="match status" value="2"/>
</dbReference>
<dbReference type="InterPro" id="IPR004898">
    <property type="entry name" value="Pectate_lyase_PlyH/PlyE-like"/>
</dbReference>
<dbReference type="GO" id="GO:0030570">
    <property type="term" value="F:pectate lyase activity"/>
    <property type="evidence" value="ECO:0007669"/>
    <property type="project" value="UniProtKB-EC"/>
</dbReference>
<dbReference type="InterPro" id="IPR035992">
    <property type="entry name" value="Ricin_B-like_lectins"/>
</dbReference>
<evidence type="ECO:0000256" key="11">
    <source>
        <dbReference type="SAM" id="SignalP"/>
    </source>
</evidence>
<evidence type="ECO:0000313" key="13">
    <source>
        <dbReference type="EMBL" id="RAY15391.1"/>
    </source>
</evidence>
<protein>
    <recommendedName>
        <fullName evidence="5">pectate lyase</fullName>
        <ecNumber evidence="5">4.2.2.2</ecNumber>
    </recommendedName>
</protein>
<dbReference type="EMBL" id="QLYX01000004">
    <property type="protein sequence ID" value="RAY15391.1"/>
    <property type="molecule type" value="Genomic_DNA"/>
</dbReference>
<dbReference type="OrthoDB" id="4298856at2"/>
<name>A0A365H8I8_9ACTN</name>
<keyword evidence="7 11" id="KW-0732">Signal</keyword>
<sequence>MRRSLIAVAALGATVLGGGGLAASAGAAAAPEGTYTLVNAGSGLCLDVLSYSQEENAQLIQWNCHGDVNQQFRVSGSGTGQTLTAVHSGKVAGVRAKSLSGNVQIQQQTPTGEAHQRWELRSLGGSDYHLVNNRSGKCATIQGNSTAPAAIVQQNTCDGSRAKVWTLRPVSGGPPPTEPPPTNPPPGSWPAPRGQQAVGATIAVSGSYDGGLRRFYGTGDLGDGGQNEGQDPIFRLADGAVLRNVILGAPAADGIHCAGSCTLQNVWWEDVGEDAATFRSSSSSATFLVDGGGARKAGDKVFQHNGAGTLTVRNFQAQDFGKLYRSCGNCSTQYRRNLVLQNITVTAPGKALAGVNTNYGDTARFSGITIVGDSSRKIVICERYTGNSSGDEPVKTGTGADGRHCLYGTSDITYR</sequence>
<evidence type="ECO:0000256" key="1">
    <source>
        <dbReference type="ARBA" id="ARBA00000695"/>
    </source>
</evidence>
<dbReference type="GO" id="GO:0005576">
    <property type="term" value="C:extracellular region"/>
    <property type="evidence" value="ECO:0007669"/>
    <property type="project" value="UniProtKB-SubCell"/>
</dbReference>
<dbReference type="Pfam" id="PF00652">
    <property type="entry name" value="Ricin_B_lectin"/>
    <property type="match status" value="1"/>
</dbReference>
<feature type="compositionally biased region" description="Pro residues" evidence="10">
    <location>
        <begin position="172"/>
        <end position="189"/>
    </location>
</feature>
<dbReference type="InterPro" id="IPR000772">
    <property type="entry name" value="Ricin_B_lectin"/>
</dbReference>